<dbReference type="Proteomes" id="UP000789860">
    <property type="component" value="Unassembled WGS sequence"/>
</dbReference>
<evidence type="ECO:0000313" key="1">
    <source>
        <dbReference type="EMBL" id="CAG8497677.1"/>
    </source>
</evidence>
<name>A0ACA9KWJ7_9GLOM</name>
<feature type="non-terminal residue" evidence="1">
    <location>
        <position position="1"/>
    </location>
</feature>
<gene>
    <name evidence="1" type="ORF">SCALOS_LOCUS3100</name>
</gene>
<reference evidence="1" key="1">
    <citation type="submission" date="2021-06" db="EMBL/GenBank/DDBJ databases">
        <authorList>
            <person name="Kallberg Y."/>
            <person name="Tangrot J."/>
            <person name="Rosling A."/>
        </authorList>
    </citation>
    <scope>NUCLEOTIDE SEQUENCE</scope>
    <source>
        <strain evidence="1">AU212A</strain>
    </source>
</reference>
<protein>
    <submittedName>
        <fullName evidence="1">2660_t:CDS:1</fullName>
    </submittedName>
</protein>
<evidence type="ECO:0000313" key="2">
    <source>
        <dbReference type="Proteomes" id="UP000789860"/>
    </source>
</evidence>
<accession>A0ACA9KWJ7</accession>
<sequence>WQKQVRYGTLFKDKHRYKEDILNKLILKIIYEDSRLFKKYIILQKETNLIKKECLINRLIDELVGTEKLLRNNPPKKNKYKKVTVSEILDAYYNVQEISGDDNERKDLKQKQDIELDAIIALEKLINNKQSKRLYKDELESTEDKKQKKEEILKTEAKLRRLTKETNMGRVKIIIGVEKEIRVAVDKCKILRYTNIIVQRINTEGVNKKKAFK</sequence>
<comment type="caution">
    <text evidence="1">The sequence shown here is derived from an EMBL/GenBank/DDBJ whole genome shotgun (WGS) entry which is preliminary data.</text>
</comment>
<proteinExistence type="predicted"/>
<dbReference type="EMBL" id="CAJVPM010003178">
    <property type="protein sequence ID" value="CAG8497677.1"/>
    <property type="molecule type" value="Genomic_DNA"/>
</dbReference>
<organism evidence="1 2">
    <name type="scientific">Scutellospora calospora</name>
    <dbReference type="NCBI Taxonomy" id="85575"/>
    <lineage>
        <taxon>Eukaryota</taxon>
        <taxon>Fungi</taxon>
        <taxon>Fungi incertae sedis</taxon>
        <taxon>Mucoromycota</taxon>
        <taxon>Glomeromycotina</taxon>
        <taxon>Glomeromycetes</taxon>
        <taxon>Diversisporales</taxon>
        <taxon>Gigasporaceae</taxon>
        <taxon>Scutellospora</taxon>
    </lineage>
</organism>
<keyword evidence="2" id="KW-1185">Reference proteome</keyword>